<evidence type="ECO:0000256" key="5">
    <source>
        <dbReference type="ARBA" id="ARBA00022485"/>
    </source>
</evidence>
<dbReference type="EC" id="3.6.4.13" evidence="4"/>
<dbReference type="InterPro" id="IPR027417">
    <property type="entry name" value="P-loop_NTPase"/>
</dbReference>
<dbReference type="PROSITE" id="PS51918">
    <property type="entry name" value="RADICAL_SAM"/>
    <property type="match status" value="1"/>
</dbReference>
<feature type="domain" description="Helicase ATP-binding" evidence="18">
    <location>
        <begin position="70"/>
        <end position="232"/>
    </location>
</feature>
<feature type="domain" description="TRAM" evidence="17">
    <location>
        <begin position="1187"/>
        <end position="1256"/>
    </location>
</feature>
<dbReference type="GO" id="GO:0035597">
    <property type="term" value="F:tRNA-2-methylthio-N(6)-dimethylallyladenosine(37) synthase activity"/>
    <property type="evidence" value="ECO:0007669"/>
    <property type="project" value="TreeGrafter"/>
</dbReference>
<dbReference type="PROSITE" id="PS51449">
    <property type="entry name" value="MTTASE_N"/>
    <property type="match status" value="1"/>
</dbReference>
<comment type="function">
    <text evidence="15">Potential regulator of CDK5 activity.</text>
</comment>
<keyword evidence="24" id="KW-1185">Reference proteome</keyword>
<dbReference type="Pfam" id="PF00919">
    <property type="entry name" value="UPF0004"/>
    <property type="match status" value="1"/>
</dbReference>
<keyword evidence="6" id="KW-0949">S-adenosyl-L-methionine</keyword>
<dbReference type="PROSITE" id="PS01278">
    <property type="entry name" value="MTTASE_RADICAL"/>
    <property type="match status" value="1"/>
</dbReference>
<evidence type="ECO:0000259" key="19">
    <source>
        <dbReference type="PROSITE" id="PS51194"/>
    </source>
</evidence>
<evidence type="ECO:0000256" key="4">
    <source>
        <dbReference type="ARBA" id="ARBA00012552"/>
    </source>
</evidence>
<evidence type="ECO:0000256" key="8">
    <source>
        <dbReference type="ARBA" id="ARBA00022741"/>
    </source>
</evidence>
<dbReference type="GO" id="GO:0046872">
    <property type="term" value="F:metal ion binding"/>
    <property type="evidence" value="ECO:0007669"/>
    <property type="project" value="UniProtKB-KW"/>
</dbReference>
<dbReference type="OrthoDB" id="10253254at2759"/>
<dbReference type="InterPro" id="IPR058240">
    <property type="entry name" value="rSAM_sf"/>
</dbReference>
<organism evidence="23 25">
    <name type="scientific">Dracunculus medinensis</name>
    <name type="common">Guinea worm</name>
    <dbReference type="NCBI Taxonomy" id="318479"/>
    <lineage>
        <taxon>Eukaryota</taxon>
        <taxon>Metazoa</taxon>
        <taxon>Ecdysozoa</taxon>
        <taxon>Nematoda</taxon>
        <taxon>Chromadorea</taxon>
        <taxon>Rhabditida</taxon>
        <taxon>Spirurina</taxon>
        <taxon>Dracunculoidea</taxon>
        <taxon>Dracunculidae</taxon>
        <taxon>Dracunculus</taxon>
    </lineage>
</organism>
<feature type="domain" description="Radical SAM core" evidence="21">
    <location>
        <begin position="929"/>
        <end position="1184"/>
    </location>
</feature>
<dbReference type="SMART" id="SM00729">
    <property type="entry name" value="Elp3"/>
    <property type="match status" value="1"/>
</dbReference>
<dbReference type="InterPro" id="IPR014001">
    <property type="entry name" value="Helicase_ATP-bd"/>
</dbReference>
<dbReference type="SFLD" id="SFLDS00029">
    <property type="entry name" value="Radical_SAM"/>
    <property type="match status" value="1"/>
</dbReference>
<keyword evidence="11" id="KW-0067">ATP-binding</keyword>
<evidence type="ECO:0000256" key="9">
    <source>
        <dbReference type="ARBA" id="ARBA00022801"/>
    </source>
</evidence>
<dbReference type="GO" id="GO:0005739">
    <property type="term" value="C:mitochondrion"/>
    <property type="evidence" value="ECO:0007669"/>
    <property type="project" value="TreeGrafter"/>
</dbReference>
<feature type="domain" description="MTTase N-terminal" evidence="20">
    <location>
        <begin position="734"/>
        <end position="905"/>
    </location>
</feature>
<keyword evidence="5" id="KW-0004">4Fe-4S</keyword>
<dbReference type="GO" id="GO:0005524">
    <property type="term" value="F:ATP binding"/>
    <property type="evidence" value="ECO:0007669"/>
    <property type="project" value="UniProtKB-KW"/>
</dbReference>
<dbReference type="Proteomes" id="UP000038040">
    <property type="component" value="Unplaced"/>
</dbReference>
<dbReference type="InterPro" id="IPR038135">
    <property type="entry name" value="Methylthiotransferase_N_sf"/>
</dbReference>
<dbReference type="Gene3D" id="3.80.30.20">
    <property type="entry name" value="tm_1862 like domain"/>
    <property type="match status" value="1"/>
</dbReference>
<gene>
    <name evidence="22" type="ORF">DME_LOCUS956</name>
</gene>
<feature type="domain" description="Helicase C-terminal" evidence="19">
    <location>
        <begin position="264"/>
        <end position="439"/>
    </location>
</feature>
<dbReference type="Gene3D" id="1.20.120.1080">
    <property type="match status" value="1"/>
</dbReference>
<keyword evidence="8" id="KW-0547">Nucleotide-binding</keyword>
<dbReference type="Pfam" id="PF04408">
    <property type="entry name" value="WHD_HA2"/>
    <property type="match status" value="1"/>
</dbReference>
<dbReference type="GO" id="GO:0080090">
    <property type="term" value="P:regulation of primary metabolic process"/>
    <property type="evidence" value="ECO:0007669"/>
    <property type="project" value="UniProtKB-ARBA"/>
</dbReference>
<reference evidence="25" key="1">
    <citation type="submission" date="2016-04" db="UniProtKB">
        <authorList>
            <consortium name="WormBaseParasite"/>
        </authorList>
    </citation>
    <scope>IDENTIFICATION</scope>
</reference>
<dbReference type="InterPro" id="IPR001650">
    <property type="entry name" value="Helicase_C-like"/>
</dbReference>
<evidence type="ECO:0000259" key="17">
    <source>
        <dbReference type="PROSITE" id="PS50926"/>
    </source>
</evidence>
<dbReference type="SFLD" id="SFLDG01061">
    <property type="entry name" value="methylthiotransferase"/>
    <property type="match status" value="1"/>
</dbReference>
<dbReference type="Pfam" id="PF00271">
    <property type="entry name" value="Helicase_C"/>
    <property type="match status" value="1"/>
</dbReference>
<evidence type="ECO:0000256" key="12">
    <source>
        <dbReference type="ARBA" id="ARBA00023004"/>
    </source>
</evidence>
<keyword evidence="12" id="KW-0408">Iron</keyword>
<dbReference type="PROSITE" id="PS51194">
    <property type="entry name" value="HELICASE_CTER"/>
    <property type="match status" value="1"/>
</dbReference>
<evidence type="ECO:0000256" key="11">
    <source>
        <dbReference type="ARBA" id="ARBA00022840"/>
    </source>
</evidence>
<dbReference type="SFLD" id="SFLDG01082">
    <property type="entry name" value="B12-binding_domain_containing"/>
    <property type="match status" value="1"/>
</dbReference>
<dbReference type="InterPro" id="IPR007197">
    <property type="entry name" value="rSAM"/>
</dbReference>
<keyword evidence="9" id="KW-0378">Hydrolase</keyword>
<dbReference type="GO" id="GO:0016787">
    <property type="term" value="F:hydrolase activity"/>
    <property type="evidence" value="ECO:0007669"/>
    <property type="project" value="UniProtKB-KW"/>
</dbReference>
<evidence type="ECO:0000313" key="23">
    <source>
        <dbReference type="Proteomes" id="UP000038040"/>
    </source>
</evidence>
<dbReference type="CDD" id="cd18791">
    <property type="entry name" value="SF2_C_RHA"/>
    <property type="match status" value="1"/>
</dbReference>
<dbReference type="GO" id="GO:0005829">
    <property type="term" value="C:cytosol"/>
    <property type="evidence" value="ECO:0007669"/>
    <property type="project" value="TreeGrafter"/>
</dbReference>
<evidence type="ECO:0000313" key="22">
    <source>
        <dbReference type="EMBL" id="VDN50983.1"/>
    </source>
</evidence>
<comment type="similarity">
    <text evidence="2">Belongs to the DEAD box helicase family. DEAH subfamily.</text>
</comment>
<name>A0A0N4UF27_DRAME</name>
<dbReference type="NCBIfam" id="TIGR00089">
    <property type="entry name" value="MiaB/RimO family radical SAM methylthiotransferase"/>
    <property type="match status" value="1"/>
</dbReference>
<dbReference type="InterPro" id="IPR007502">
    <property type="entry name" value="Helicase-assoc_dom"/>
</dbReference>
<dbReference type="InterPro" id="IPR020612">
    <property type="entry name" value="Methylthiotransferase_CS"/>
</dbReference>
<evidence type="ECO:0000259" key="21">
    <source>
        <dbReference type="PROSITE" id="PS51918"/>
    </source>
</evidence>
<evidence type="ECO:0000256" key="1">
    <source>
        <dbReference type="ARBA" id="ARBA00001966"/>
    </source>
</evidence>
<dbReference type="SMART" id="SM00847">
    <property type="entry name" value="HA2"/>
    <property type="match status" value="1"/>
</dbReference>
<evidence type="ECO:0000256" key="6">
    <source>
        <dbReference type="ARBA" id="ARBA00022691"/>
    </source>
</evidence>
<dbReference type="InterPro" id="IPR006638">
    <property type="entry name" value="Elp3/MiaA/NifB-like_rSAM"/>
</dbReference>
<dbReference type="Pfam" id="PF07717">
    <property type="entry name" value="OB_NTP_bind"/>
    <property type="match status" value="1"/>
</dbReference>
<evidence type="ECO:0000259" key="18">
    <source>
        <dbReference type="PROSITE" id="PS51192"/>
    </source>
</evidence>
<dbReference type="EMBL" id="UYYG01000011">
    <property type="protein sequence ID" value="VDN50983.1"/>
    <property type="molecule type" value="Genomic_DNA"/>
</dbReference>
<dbReference type="GO" id="GO:0060255">
    <property type="term" value="P:regulation of macromolecule metabolic process"/>
    <property type="evidence" value="ECO:0007669"/>
    <property type="project" value="UniProtKB-ARBA"/>
</dbReference>
<dbReference type="Proteomes" id="UP000274756">
    <property type="component" value="Unassembled WGS sequence"/>
</dbReference>
<dbReference type="SUPFAM" id="SSF52540">
    <property type="entry name" value="P-loop containing nucleoside triphosphate hydrolases"/>
    <property type="match status" value="1"/>
</dbReference>
<dbReference type="SFLD" id="SFLDF00413">
    <property type="entry name" value="CDK5RAP1"/>
    <property type="match status" value="1"/>
</dbReference>
<comment type="cofactor">
    <cofactor evidence="1">
        <name>[4Fe-4S] cluster</name>
        <dbReference type="ChEBI" id="CHEBI:49883"/>
    </cofactor>
</comment>
<dbReference type="Pfam" id="PF01938">
    <property type="entry name" value="TRAM"/>
    <property type="match status" value="1"/>
</dbReference>
<protein>
    <recommendedName>
        <fullName evidence="16">CDK5RAP1-like protein</fullName>
        <ecNumber evidence="4">3.6.4.13</ecNumber>
    </recommendedName>
</protein>
<dbReference type="GO" id="GO:0003724">
    <property type="term" value="F:RNA helicase activity"/>
    <property type="evidence" value="ECO:0007669"/>
    <property type="project" value="UniProtKB-EC"/>
</dbReference>
<dbReference type="Pfam" id="PF21010">
    <property type="entry name" value="HA2_C"/>
    <property type="match status" value="1"/>
</dbReference>
<dbReference type="GO" id="GO:0051539">
    <property type="term" value="F:4 iron, 4 sulfur cluster binding"/>
    <property type="evidence" value="ECO:0007669"/>
    <property type="project" value="UniProtKB-KW"/>
</dbReference>
<dbReference type="InterPro" id="IPR048333">
    <property type="entry name" value="HA2_WH"/>
</dbReference>
<evidence type="ECO:0000259" key="20">
    <source>
        <dbReference type="PROSITE" id="PS51449"/>
    </source>
</evidence>
<keyword evidence="13" id="KW-0411">Iron-sulfur</keyword>
<comment type="catalytic activity">
    <reaction evidence="14">
        <text>ATP + H2O = ADP + phosphate + H(+)</text>
        <dbReference type="Rhea" id="RHEA:13065"/>
        <dbReference type="ChEBI" id="CHEBI:15377"/>
        <dbReference type="ChEBI" id="CHEBI:15378"/>
        <dbReference type="ChEBI" id="CHEBI:30616"/>
        <dbReference type="ChEBI" id="CHEBI:43474"/>
        <dbReference type="ChEBI" id="CHEBI:456216"/>
        <dbReference type="EC" id="3.6.4.13"/>
    </reaction>
</comment>
<sequence>MERKRRADDGDRDFVMKPRFLRPEHLLALEERTSALNDISSVVYNNPYISLSIEQQRSRLPIFKNRLHILYLLENFRTLIIVGETGCGKSTQVPQYLMEAGWANDHRKIGVTQPRIIAVVTLANRVAEEKMCKLGEEVGYIIRFHDATSENTKIKVNILIFSHFFAFVIMIFLNILMVDDAHERSVNTDLLLGLLRKILSVRNDLRIIVSSATLDAILFRDFFELNTTNDAAKNTSTIISVEGHMHPITIYHVKNPVPDYVQKAIETVLSIHKNEQHGDILVFLTGQDEIEFACKKLIEEAKHLRSSDKLWILPIYGSLPPKEQVRIFESTPHGTRKAIIATNIAEASVTIPGIVYVIDCGFVKLRAINADNGLETLMTLPISQASAEQRAGRAGRIRPGKCYRLYTCADEYNKLLPSNIPEMQRVNLAPVVLQLKALGINNVLRFHYVSHPSSFCMVEGLQLLFSLGALSKDGLLTNPLGLQMAEFPLPPMHSKALLCSGEFGCSEEIAAIIAMLQIQEVFVMPLSGRHKAELTKRNFCVEEGDHLTALNVFLNFVENGKSKQWCVKNFLNYRGLCRAVNIRDQMIRLLKRYHVPIVSCKGQKDSVDAIRKCLVKGFFSQAAHYHYSGDYVTIKEEYHFKVYKGSAIMYRKEFPKWVIFTEVLQDSIRDITVVEPEWLYELAADYYEFGTRLEILPMATLLKEASRRLISSRSLCCLPRVNDGDKLRRFRSLLSVKFITHGCQMNVNDVEIVRSLMLSNHYIETSETEDADVIFIMTCSVRESAEIKVWDQLKKIHYNFGKHKVVAVLAEGKNISISQCIAATSPGIFLHPSSTFCDVVFVKECHDYKCHDYISWLCFYLMQFNVLCCMAERIRHELLQNYVIDIVAGPDSYRDLPRLLAVAFGGSRAINVQLSLEETYADIAPVRVDPLAKSAYVSIMRGCDNMCTYCIVPFTRGRERSRPMNSIISEIRRLSDEGVKEVVLLGQNVNSYNDCSEMNFPLSGQFVENSPGFKTVYKAKKSGLNFTTLLEKISTVNQEMRIRFISPHPKDFPLEVISLIKERPNICKQFRLPAQSGSNVVLQAMGRKYTKEAYLSLVERIKNAIPEVSLSSDFITGFCGETEKAHEETLDLIKRVQYSFCYVYPFSMRSKTKAKYHLVDDIPEDIKHRRHLELVSVFREQSLKFNENLIGSIQLVLIDSHSKRTRSGFVGKCDGGTKVVIEEIASKHLNDVGIGDYVAVKVFAANSQTLRGRIIGKTTLRNFENKRNEYCMKQNMSNSSTLFSCD</sequence>
<dbReference type="InterPro" id="IPR013848">
    <property type="entry name" value="Methylthiotransferase_N"/>
</dbReference>
<dbReference type="PANTHER" id="PTHR43020:SF2">
    <property type="entry name" value="MITOCHONDRIAL TRNA METHYLTHIOTRANSFERASE CDK5RAP1"/>
    <property type="match status" value="1"/>
</dbReference>
<evidence type="ECO:0000256" key="13">
    <source>
        <dbReference type="ARBA" id="ARBA00023014"/>
    </source>
</evidence>
<dbReference type="FunFam" id="3.40.50.12160:FF:000003">
    <property type="entry name" value="CDK5 regulatory subunit-associated protein 1"/>
    <property type="match status" value="1"/>
</dbReference>
<evidence type="ECO:0000256" key="16">
    <source>
        <dbReference type="ARBA" id="ARBA00074452"/>
    </source>
</evidence>
<evidence type="ECO:0000256" key="2">
    <source>
        <dbReference type="ARBA" id="ARBA00008792"/>
    </source>
</evidence>
<accession>A0A0N4UF27</accession>
<dbReference type="Pfam" id="PF04055">
    <property type="entry name" value="Radical_SAM"/>
    <property type="match status" value="1"/>
</dbReference>
<dbReference type="PANTHER" id="PTHR43020">
    <property type="entry name" value="CDK5 REGULATORY SUBUNIT-ASSOCIATED PROTEIN 1"/>
    <property type="match status" value="1"/>
</dbReference>
<dbReference type="InterPro" id="IPR023404">
    <property type="entry name" value="rSAM_horseshoe"/>
</dbReference>
<reference evidence="22 24" key="2">
    <citation type="submission" date="2018-11" db="EMBL/GenBank/DDBJ databases">
        <authorList>
            <consortium name="Pathogen Informatics"/>
        </authorList>
    </citation>
    <scope>NUCLEOTIDE SEQUENCE [LARGE SCALE GENOMIC DNA]</scope>
</reference>
<dbReference type="FunFam" id="1.10.10.2130:FF:000001">
    <property type="entry name" value="Pre-mRNA-splicing factor ATP-dependent RNA helicase"/>
    <property type="match status" value="1"/>
</dbReference>
<dbReference type="SUPFAM" id="SSF102114">
    <property type="entry name" value="Radical SAM enzymes"/>
    <property type="match status" value="1"/>
</dbReference>
<dbReference type="SMART" id="SM00487">
    <property type="entry name" value="DEXDc"/>
    <property type="match status" value="1"/>
</dbReference>
<proteinExistence type="inferred from homology"/>
<dbReference type="FunFam" id="3.80.30.20:FF:000003">
    <property type="entry name" value="CDK5 regulatory subunit-associated protein 1"/>
    <property type="match status" value="1"/>
</dbReference>
<evidence type="ECO:0000313" key="24">
    <source>
        <dbReference type="Proteomes" id="UP000274756"/>
    </source>
</evidence>
<evidence type="ECO:0000256" key="10">
    <source>
        <dbReference type="ARBA" id="ARBA00022806"/>
    </source>
</evidence>
<evidence type="ECO:0000256" key="14">
    <source>
        <dbReference type="ARBA" id="ARBA00047984"/>
    </source>
</evidence>
<dbReference type="FunFam" id="3.40.50.300:FF:000578">
    <property type="entry name" value="probable ATP-dependent RNA helicase DHX35"/>
    <property type="match status" value="1"/>
</dbReference>
<dbReference type="STRING" id="318479.A0A0N4UF27"/>
<evidence type="ECO:0000256" key="7">
    <source>
        <dbReference type="ARBA" id="ARBA00022723"/>
    </source>
</evidence>
<evidence type="ECO:0000313" key="25">
    <source>
        <dbReference type="WBParaSite" id="DME_0000601701-mRNA-1"/>
    </source>
</evidence>
<dbReference type="InterPro" id="IPR002792">
    <property type="entry name" value="TRAM_dom"/>
</dbReference>
<dbReference type="Gene3D" id="3.40.50.300">
    <property type="entry name" value="P-loop containing nucleotide triphosphate hydrolases"/>
    <property type="match status" value="2"/>
</dbReference>
<keyword evidence="7" id="KW-0479">Metal-binding</keyword>
<dbReference type="InterPro" id="IPR005839">
    <property type="entry name" value="Methylthiotransferase"/>
</dbReference>
<keyword evidence="10" id="KW-0347">Helicase</keyword>
<dbReference type="SMART" id="SM00490">
    <property type="entry name" value="HELICc"/>
    <property type="match status" value="1"/>
</dbReference>
<dbReference type="PROSITE" id="PS50926">
    <property type="entry name" value="TRAM"/>
    <property type="match status" value="1"/>
</dbReference>
<comment type="similarity">
    <text evidence="3">Belongs to the methylthiotransferase family. MiaB subfamily.</text>
</comment>
<dbReference type="Gene3D" id="3.40.50.12160">
    <property type="entry name" value="Methylthiotransferase, N-terminal domain"/>
    <property type="match status" value="1"/>
</dbReference>
<dbReference type="WBParaSite" id="DME_0000601701-mRNA-1">
    <property type="protein sequence ID" value="DME_0000601701-mRNA-1"/>
    <property type="gene ID" value="DME_0000601701"/>
</dbReference>
<dbReference type="InterPro" id="IPR011709">
    <property type="entry name" value="DEAD-box_helicase_OB_fold"/>
</dbReference>
<dbReference type="PROSITE" id="PS51192">
    <property type="entry name" value="HELICASE_ATP_BIND_1"/>
    <property type="match status" value="1"/>
</dbReference>
<dbReference type="AlphaFoldDB" id="A0A0N4UF27"/>
<dbReference type="FunFam" id="3.40.50.300:FF:000767">
    <property type="entry name" value="Putative ATP-dependent RNA helicase DHX35"/>
    <property type="match status" value="1"/>
</dbReference>
<evidence type="ECO:0000256" key="3">
    <source>
        <dbReference type="ARBA" id="ARBA00009815"/>
    </source>
</evidence>
<evidence type="ECO:0000256" key="15">
    <source>
        <dbReference type="ARBA" id="ARBA00053923"/>
    </source>
</evidence>